<reference evidence="2 3" key="1">
    <citation type="submission" date="2016-04" db="EMBL/GenBank/DDBJ databases">
        <title>Peptidophaga gingivicola gen. nov., sp. nov., isolated from human subgingival plaque.</title>
        <authorList>
            <person name="Beall C.J."/>
            <person name="Mokrzan E.M."/>
            <person name="Griffen A.L."/>
            <person name="Leys E.J."/>
        </authorList>
    </citation>
    <scope>NUCLEOTIDE SEQUENCE [LARGE SCALE GENOMIC DNA]</scope>
    <source>
        <strain evidence="2 3">BA112</strain>
    </source>
</reference>
<dbReference type="STRING" id="1823756.A4H34_10190"/>
<dbReference type="Pfam" id="PF12697">
    <property type="entry name" value="Abhydrolase_6"/>
    <property type="match status" value="1"/>
</dbReference>
<dbReference type="AlphaFoldDB" id="A0A179B2X1"/>
<dbReference type="PANTHER" id="PTHR43798">
    <property type="entry name" value="MONOACYLGLYCEROL LIPASE"/>
    <property type="match status" value="1"/>
</dbReference>
<dbReference type="RefSeq" id="WP_064232013.1">
    <property type="nucleotide sequence ID" value="NZ_LVZK01000003.1"/>
</dbReference>
<accession>A0A179B2X1</accession>
<dbReference type="PANTHER" id="PTHR43798:SF33">
    <property type="entry name" value="HYDROLASE, PUTATIVE (AFU_ORTHOLOGUE AFUA_2G14860)-RELATED"/>
    <property type="match status" value="1"/>
</dbReference>
<dbReference type="Proteomes" id="UP000078368">
    <property type="component" value="Unassembled WGS sequence"/>
</dbReference>
<gene>
    <name evidence="2" type="ORF">A4H34_10190</name>
</gene>
<protein>
    <recommendedName>
        <fullName evidence="1">AB hydrolase-1 domain-containing protein</fullName>
    </recommendedName>
</protein>
<name>A0A179B2X1_9ACTO</name>
<dbReference type="SUPFAM" id="SSF53474">
    <property type="entry name" value="alpha/beta-Hydrolases"/>
    <property type="match status" value="1"/>
</dbReference>
<dbReference type="InterPro" id="IPR050266">
    <property type="entry name" value="AB_hydrolase_sf"/>
</dbReference>
<comment type="caution">
    <text evidence="2">The sequence shown here is derived from an EMBL/GenBank/DDBJ whole genome shotgun (WGS) entry which is preliminary data.</text>
</comment>
<dbReference type="GO" id="GO:0016020">
    <property type="term" value="C:membrane"/>
    <property type="evidence" value="ECO:0007669"/>
    <property type="project" value="TreeGrafter"/>
</dbReference>
<evidence type="ECO:0000259" key="1">
    <source>
        <dbReference type="Pfam" id="PF12697"/>
    </source>
</evidence>
<organism evidence="2 3">
    <name type="scientific">Peptidiphaga gingivicola</name>
    <dbReference type="NCBI Taxonomy" id="2741497"/>
    <lineage>
        <taxon>Bacteria</taxon>
        <taxon>Bacillati</taxon>
        <taxon>Actinomycetota</taxon>
        <taxon>Actinomycetes</taxon>
        <taxon>Actinomycetales</taxon>
        <taxon>Actinomycetaceae</taxon>
        <taxon>Peptidiphaga</taxon>
    </lineage>
</organism>
<sequence length="360" mass="39715">MRLSLNPAIDRLRDFRTSRKERRARKRERIKTRSRPYRVLRGTGVFLLRSFVAVTAASLIFNAVSQPPEYLEATTGHTVKVGSADVHYEKWGGTGQAVVLLPGFAGSSVAYDYAGPKLAAKGYAVYAVDLPGFGYTRGGDARDIRRQADLVAGFSKKMGLDRPIVAGHSMGASVAGGVGLWHPQSTGGVIFADGDGLDIQVPRRIPRWMAKSPYLTSLYRIGSRWTWLDQKIFKRSCGSTCTMFDGEKGKGFTKRITRPLTSRSAERTISDTMKEFTILHLTPKQIQSISVPSSIIWGSEDVSGGYLVRTRQNLGNPPERIIRGAGHQVMLSHPDEFASSVDSLTRQMLENKRAAQHSRS</sequence>
<keyword evidence="3" id="KW-1185">Reference proteome</keyword>
<dbReference type="GO" id="GO:0003824">
    <property type="term" value="F:catalytic activity"/>
    <property type="evidence" value="ECO:0007669"/>
    <property type="project" value="UniProtKB-ARBA"/>
</dbReference>
<dbReference type="Gene3D" id="3.40.50.1820">
    <property type="entry name" value="alpha/beta hydrolase"/>
    <property type="match status" value="1"/>
</dbReference>
<dbReference type="InterPro" id="IPR029058">
    <property type="entry name" value="AB_hydrolase_fold"/>
</dbReference>
<proteinExistence type="predicted"/>
<dbReference type="EMBL" id="LVZK01000003">
    <property type="protein sequence ID" value="OAP85441.1"/>
    <property type="molecule type" value="Genomic_DNA"/>
</dbReference>
<evidence type="ECO:0000313" key="2">
    <source>
        <dbReference type="EMBL" id="OAP85441.1"/>
    </source>
</evidence>
<evidence type="ECO:0000313" key="3">
    <source>
        <dbReference type="Proteomes" id="UP000078368"/>
    </source>
</evidence>
<feature type="domain" description="AB hydrolase-1" evidence="1">
    <location>
        <begin position="98"/>
        <end position="338"/>
    </location>
</feature>
<dbReference type="InterPro" id="IPR000073">
    <property type="entry name" value="AB_hydrolase_1"/>
</dbReference>
<dbReference type="OrthoDB" id="9770427at2"/>